<evidence type="ECO:0000313" key="7">
    <source>
        <dbReference type="EMBL" id="RKR88723.1"/>
    </source>
</evidence>
<dbReference type="Pfam" id="PF13520">
    <property type="entry name" value="AA_permease_2"/>
    <property type="match status" value="1"/>
</dbReference>
<dbReference type="OrthoDB" id="9759676at2"/>
<evidence type="ECO:0000256" key="3">
    <source>
        <dbReference type="ARBA" id="ARBA00022989"/>
    </source>
</evidence>
<evidence type="ECO:0000313" key="8">
    <source>
        <dbReference type="Proteomes" id="UP000277671"/>
    </source>
</evidence>
<comment type="caution">
    <text evidence="7">The sequence shown here is derived from an EMBL/GenBank/DDBJ whole genome shotgun (WGS) entry which is preliminary data.</text>
</comment>
<feature type="transmembrane region" description="Helical" evidence="6">
    <location>
        <begin position="280"/>
        <end position="301"/>
    </location>
</feature>
<feature type="region of interest" description="Disordered" evidence="5">
    <location>
        <begin position="54"/>
        <end position="75"/>
    </location>
</feature>
<name>A0A495JIH4_9ACTN</name>
<feature type="transmembrane region" description="Helical" evidence="6">
    <location>
        <begin position="517"/>
        <end position="536"/>
    </location>
</feature>
<feature type="transmembrane region" description="Helical" evidence="6">
    <location>
        <begin position="226"/>
        <end position="248"/>
    </location>
</feature>
<feature type="transmembrane region" description="Helical" evidence="6">
    <location>
        <begin position="362"/>
        <end position="387"/>
    </location>
</feature>
<dbReference type="EMBL" id="RBKT01000001">
    <property type="protein sequence ID" value="RKR88723.1"/>
    <property type="molecule type" value="Genomic_DNA"/>
</dbReference>
<feature type="transmembrane region" description="Helical" evidence="6">
    <location>
        <begin position="455"/>
        <end position="477"/>
    </location>
</feature>
<evidence type="ECO:0000256" key="6">
    <source>
        <dbReference type="SAM" id="Phobius"/>
    </source>
</evidence>
<feature type="transmembrane region" description="Helical" evidence="6">
    <location>
        <begin position="407"/>
        <end position="428"/>
    </location>
</feature>
<organism evidence="7 8">
    <name type="scientific">Micromonospora pisi</name>
    <dbReference type="NCBI Taxonomy" id="589240"/>
    <lineage>
        <taxon>Bacteria</taxon>
        <taxon>Bacillati</taxon>
        <taxon>Actinomycetota</taxon>
        <taxon>Actinomycetes</taxon>
        <taxon>Micromonosporales</taxon>
        <taxon>Micromonosporaceae</taxon>
        <taxon>Micromonospora</taxon>
    </lineage>
</organism>
<evidence type="ECO:0000256" key="1">
    <source>
        <dbReference type="ARBA" id="ARBA00004141"/>
    </source>
</evidence>
<dbReference type="GO" id="GO:0016020">
    <property type="term" value="C:membrane"/>
    <property type="evidence" value="ECO:0007669"/>
    <property type="project" value="UniProtKB-SubCell"/>
</dbReference>
<feature type="region of interest" description="Disordered" evidence="5">
    <location>
        <begin position="1"/>
        <end position="34"/>
    </location>
</feature>
<dbReference type="Gene3D" id="1.20.1740.10">
    <property type="entry name" value="Amino acid/polyamine transporter I"/>
    <property type="match status" value="1"/>
</dbReference>
<protein>
    <submittedName>
        <fullName evidence="7">Amino acid/polyamine/organocation transporter (APC superfamily)</fullName>
    </submittedName>
</protein>
<sequence>MARRGRGEQEGEQPSPDQPTVTLSPSAEFPGLGQDELAVLREVGQRWSAAMRDRPTDWDDLPLDPTLDRYRHPPTPSRFERLARIEMFKADEPGQLLATESATLPQNRAGQRLARVRRAILGPPLASTAVLQERMRKLIALPVLSSDLLSSVAYGPEALLAVLVLAGTGALALSLPLAGALVLLMIVVGTSYRQTVRAYPHGAGSYLVASDSLGPRFGLAAAAGLILDYVLTVSVSVAAGISAITSALPGLEPYTVPFGLLAIAVLLAGNLRGVRVAGNLFAAPTYVFIVAVVLLLVAGFAQAGMRGFEALPPPPVTAVEGLTLLVVLRAFASGATSMTGIEAVSNAVPVFKPVEWRNARTTLTWMVSLLVVLFAGLTLLIHLTGVVPRADETLISQVARHTFRTGPWYGIIQAATAMILLLAANTAYQDFPRLLFFLARDDYAPRRFLHMGDRLAFSNGIIVLSVTAAIIFLAFGGLTQSLIPLYAVGVFLAFTLSQAGMVVHWRRHRGRNWHWRAALNGLGSALCAIVLVTAAVTKFGEGAWVTVLAIPLLVLLASRIRRHYDRMHRALALRPPSVPGPDVGRPVLAGGSRDRAVGGDDQESEESPQDVRHLVVVPVARLNLAALRALAYAASLGPPVFAVHLSPEQEEADRFREEWRIWGDHLRLETIISPYRAVTAPLVQYLDALHMLRPDMVLTVVVPELMVRHPWHRLLHTPIDQRLRRALRGLPGVVITSVPVHLNR</sequence>
<feature type="transmembrane region" description="Helical" evidence="6">
    <location>
        <begin position="138"/>
        <end position="155"/>
    </location>
</feature>
<dbReference type="GO" id="GO:0022857">
    <property type="term" value="F:transmembrane transporter activity"/>
    <property type="evidence" value="ECO:0007669"/>
    <property type="project" value="InterPro"/>
</dbReference>
<dbReference type="AlphaFoldDB" id="A0A495JIH4"/>
<gene>
    <name evidence="7" type="ORF">BDK92_3053</name>
</gene>
<proteinExistence type="predicted"/>
<keyword evidence="4 6" id="KW-0472">Membrane</keyword>
<feature type="transmembrane region" description="Helical" evidence="6">
    <location>
        <begin position="161"/>
        <end position="188"/>
    </location>
</feature>
<feature type="transmembrane region" description="Helical" evidence="6">
    <location>
        <begin position="254"/>
        <end position="273"/>
    </location>
</feature>
<keyword evidence="2 6" id="KW-0812">Transmembrane</keyword>
<feature type="transmembrane region" description="Helical" evidence="6">
    <location>
        <begin position="321"/>
        <end position="341"/>
    </location>
</feature>
<dbReference type="PANTHER" id="PTHR47704:SF1">
    <property type="entry name" value="POTASSIUM TRANSPORTER KIMA"/>
    <property type="match status" value="1"/>
</dbReference>
<feature type="transmembrane region" description="Helical" evidence="6">
    <location>
        <begin position="542"/>
        <end position="560"/>
    </location>
</feature>
<keyword evidence="8" id="KW-1185">Reference proteome</keyword>
<feature type="region of interest" description="Disordered" evidence="5">
    <location>
        <begin position="577"/>
        <end position="609"/>
    </location>
</feature>
<dbReference type="RefSeq" id="WP_121157309.1">
    <property type="nucleotide sequence ID" value="NZ_RBKT01000001.1"/>
</dbReference>
<evidence type="ECO:0000256" key="2">
    <source>
        <dbReference type="ARBA" id="ARBA00022692"/>
    </source>
</evidence>
<feature type="transmembrane region" description="Helical" evidence="6">
    <location>
        <begin position="483"/>
        <end position="505"/>
    </location>
</feature>
<evidence type="ECO:0000256" key="5">
    <source>
        <dbReference type="SAM" id="MobiDB-lite"/>
    </source>
</evidence>
<evidence type="ECO:0000256" key="4">
    <source>
        <dbReference type="ARBA" id="ARBA00023136"/>
    </source>
</evidence>
<reference evidence="7" key="1">
    <citation type="submission" date="2018-10" db="EMBL/GenBank/DDBJ databases">
        <title>Sequencing the genomes of 1000 actinobacteria strains.</title>
        <authorList>
            <person name="Klenk H.-P."/>
        </authorList>
    </citation>
    <scope>NUCLEOTIDE SEQUENCE [LARGE SCALE GENOMIC DNA]</scope>
    <source>
        <strain evidence="7">DSM 45175</strain>
    </source>
</reference>
<accession>A0A495JIH4</accession>
<keyword evidence="3 6" id="KW-1133">Transmembrane helix</keyword>
<dbReference type="InterPro" id="IPR002293">
    <property type="entry name" value="AA/rel_permease1"/>
</dbReference>
<dbReference type="PANTHER" id="PTHR47704">
    <property type="entry name" value="POTASSIUM TRANSPORTER KIMA"/>
    <property type="match status" value="1"/>
</dbReference>
<dbReference type="InterPro" id="IPR053153">
    <property type="entry name" value="APC_K+_Transporter"/>
</dbReference>
<dbReference type="Proteomes" id="UP000277671">
    <property type="component" value="Unassembled WGS sequence"/>
</dbReference>
<comment type="subcellular location">
    <subcellularLocation>
        <location evidence="1">Membrane</location>
        <topology evidence="1">Multi-pass membrane protein</topology>
    </subcellularLocation>
</comment>